<keyword evidence="1" id="KW-0472">Membrane</keyword>
<evidence type="ECO:0000256" key="1">
    <source>
        <dbReference type="SAM" id="Phobius"/>
    </source>
</evidence>
<sequence length="356" mass="39355">MKILDFFFDAYDNLRSVLGGKSSQGENHSGLLTRIVPPVLILFVLFVLIVGFIWNVEPDSFNAIQHAASLSEERNEEVTTGYITTTALIVTAETLLDKRGGYLSNDMMPPGLFMDNIPNWEFGVLTQIRDLTLALRNDITRSQSQSVEDKDIIEADNKFRIDSESWLLPPAESEYRAGINSLYSYLGRLSDENTQDGQFYARADNLSEWLGLVSKRLGSLSQRLSASVGQARLNTDLAGDADAQQSTPTAGVVEVRTPWLKIDDVFFEARGSAWALSQLLTAAESDFQDVLKKKNALVSLQQIIRELDATQETIWSPVILNGGGFGVFANHSLVMANYISRANAAVIDLRALLKQG</sequence>
<dbReference type="InterPro" id="IPR016936">
    <property type="entry name" value="UCP029693"/>
</dbReference>
<comment type="caution">
    <text evidence="2">The sequence shown here is derived from an EMBL/GenBank/DDBJ whole genome shotgun (WGS) entry which is preliminary data.</text>
</comment>
<proteinExistence type="predicted"/>
<feature type="transmembrane region" description="Helical" evidence="1">
    <location>
        <begin position="31"/>
        <end position="54"/>
    </location>
</feature>
<reference evidence="2 3" key="1">
    <citation type="journal article" date="2018" name="ISME J.">
        <title>Endosymbiont genomes yield clues of tubeworm success.</title>
        <authorList>
            <person name="Li Y."/>
            <person name="Liles M.R."/>
            <person name="Halanych K.M."/>
        </authorList>
    </citation>
    <scope>NUCLEOTIDE SEQUENCE [LARGE SCALE GENOMIC DNA]</scope>
    <source>
        <strain evidence="2">A1464</strain>
    </source>
</reference>
<protein>
    <submittedName>
        <fullName evidence="2">DUF2333 domain-containing protein</fullName>
    </submittedName>
</protein>
<dbReference type="Proteomes" id="UP000254266">
    <property type="component" value="Unassembled WGS sequence"/>
</dbReference>
<keyword evidence="1" id="KW-1133">Transmembrane helix</keyword>
<keyword evidence="1" id="KW-0812">Transmembrane</keyword>
<evidence type="ECO:0000313" key="2">
    <source>
        <dbReference type="EMBL" id="RDH82333.1"/>
    </source>
</evidence>
<keyword evidence="3" id="KW-1185">Reference proteome</keyword>
<gene>
    <name evidence="2" type="ORF">DIZ80_08530</name>
</gene>
<dbReference type="Pfam" id="PF10095">
    <property type="entry name" value="DUF2333"/>
    <property type="match status" value="1"/>
</dbReference>
<dbReference type="PIRSF" id="PIRSF029693">
    <property type="entry name" value="UCP029693"/>
    <property type="match status" value="1"/>
</dbReference>
<name>A0A370DBS8_9GAMM</name>
<dbReference type="EMBL" id="QFXC01000011">
    <property type="protein sequence ID" value="RDH82333.1"/>
    <property type="molecule type" value="Genomic_DNA"/>
</dbReference>
<dbReference type="AlphaFoldDB" id="A0A370DBS8"/>
<accession>A0A370DBS8</accession>
<organism evidence="2 3">
    <name type="scientific">endosymbiont of Galathealinum brachiosum</name>
    <dbReference type="NCBI Taxonomy" id="2200906"/>
    <lineage>
        <taxon>Bacteria</taxon>
        <taxon>Pseudomonadati</taxon>
        <taxon>Pseudomonadota</taxon>
        <taxon>Gammaproteobacteria</taxon>
        <taxon>sulfur-oxidizing symbionts</taxon>
    </lineage>
</organism>
<evidence type="ECO:0000313" key="3">
    <source>
        <dbReference type="Proteomes" id="UP000254266"/>
    </source>
</evidence>